<evidence type="ECO:0000259" key="3">
    <source>
        <dbReference type="Pfam" id="PF25534"/>
    </source>
</evidence>
<evidence type="ECO:0000256" key="2">
    <source>
        <dbReference type="SAM" id="MobiDB-lite"/>
    </source>
</evidence>
<dbReference type="OrthoDB" id="3364132at2759"/>
<accession>A0A8H5BTG4</accession>
<feature type="coiled-coil region" evidence="1">
    <location>
        <begin position="231"/>
        <end position="258"/>
    </location>
</feature>
<organism evidence="4 5">
    <name type="scientific">Ephemerocybe angulata</name>
    <dbReference type="NCBI Taxonomy" id="980116"/>
    <lineage>
        <taxon>Eukaryota</taxon>
        <taxon>Fungi</taxon>
        <taxon>Dikarya</taxon>
        <taxon>Basidiomycota</taxon>
        <taxon>Agaricomycotina</taxon>
        <taxon>Agaricomycetes</taxon>
        <taxon>Agaricomycetidae</taxon>
        <taxon>Agaricales</taxon>
        <taxon>Agaricineae</taxon>
        <taxon>Psathyrellaceae</taxon>
        <taxon>Ephemerocybe</taxon>
    </lineage>
</organism>
<dbReference type="PANTHER" id="PTHR36223">
    <property type="entry name" value="BETA-LACTAMASE-TYPE TRANSPEPTIDASE FOLD DOMAIN CONTAINING PROTEIN"/>
    <property type="match status" value="1"/>
</dbReference>
<reference evidence="4 5" key="1">
    <citation type="journal article" date="2020" name="ISME J.">
        <title>Uncovering the hidden diversity of litter-decomposition mechanisms in mushroom-forming fungi.</title>
        <authorList>
            <person name="Floudas D."/>
            <person name="Bentzer J."/>
            <person name="Ahren D."/>
            <person name="Johansson T."/>
            <person name="Persson P."/>
            <person name="Tunlid A."/>
        </authorList>
    </citation>
    <scope>NUCLEOTIDE SEQUENCE [LARGE SCALE GENOMIC DNA]</scope>
    <source>
        <strain evidence="4 5">CBS 175.51</strain>
    </source>
</reference>
<feature type="region of interest" description="Disordered" evidence="2">
    <location>
        <begin position="186"/>
        <end position="226"/>
    </location>
</feature>
<sequence length="290" mass="31956">MSWSADPPPFDSKEFSIGLTVPSQKVQETNHSIYVYLDGANASSRGGIVFKDSLASESKTKHFCDQLVKDRTATRAFEFGSLELTDDESSLGAAAKQFGQIVVSVMAVAEYSLVPETPALSVFAEDYRIHESTKKGLVHCVKLGREKPLCGVIRRHWQPIEWKQVCRFVFKYRHIAILEADGIAPPQVKEPSASDASSLRSPVPTSSGAAPGEGRKSLGKRKATVVEEHDDKTLDEDIALLEARLSALKDRRASKRLKQESNDIVIPQQGNRKRTFVPSFAVAWNILSSS</sequence>
<protein>
    <recommendedName>
        <fullName evidence="3">DUF7918 domain-containing protein</fullName>
    </recommendedName>
</protein>
<keyword evidence="1" id="KW-0175">Coiled coil</keyword>
<proteinExistence type="predicted"/>
<comment type="caution">
    <text evidence="4">The sequence shown here is derived from an EMBL/GenBank/DDBJ whole genome shotgun (WGS) entry which is preliminary data.</text>
</comment>
<evidence type="ECO:0000313" key="5">
    <source>
        <dbReference type="Proteomes" id="UP000541558"/>
    </source>
</evidence>
<dbReference type="AlphaFoldDB" id="A0A8H5BTG4"/>
<keyword evidence="5" id="KW-1185">Reference proteome</keyword>
<name>A0A8H5BTG4_9AGAR</name>
<dbReference type="Proteomes" id="UP000541558">
    <property type="component" value="Unassembled WGS sequence"/>
</dbReference>
<feature type="compositionally biased region" description="Polar residues" evidence="2">
    <location>
        <begin position="194"/>
        <end position="208"/>
    </location>
</feature>
<evidence type="ECO:0000256" key="1">
    <source>
        <dbReference type="SAM" id="Coils"/>
    </source>
</evidence>
<gene>
    <name evidence="4" type="ORF">D9611_013469</name>
</gene>
<evidence type="ECO:0000313" key="4">
    <source>
        <dbReference type="EMBL" id="KAF5328998.1"/>
    </source>
</evidence>
<dbReference type="PANTHER" id="PTHR36223:SF1">
    <property type="entry name" value="TRANSCRIPTION ELONGATION FACTOR EAF N-TERMINAL DOMAIN-CONTAINING PROTEIN"/>
    <property type="match status" value="1"/>
</dbReference>
<dbReference type="InterPro" id="IPR057678">
    <property type="entry name" value="DUF7918"/>
</dbReference>
<dbReference type="Pfam" id="PF25534">
    <property type="entry name" value="DUF7918"/>
    <property type="match status" value="1"/>
</dbReference>
<dbReference type="EMBL" id="JAACJK010000124">
    <property type="protein sequence ID" value="KAF5328998.1"/>
    <property type="molecule type" value="Genomic_DNA"/>
</dbReference>
<feature type="domain" description="DUF7918" evidence="3">
    <location>
        <begin position="13"/>
        <end position="185"/>
    </location>
</feature>